<feature type="transmembrane region" description="Helical" evidence="2">
    <location>
        <begin position="41"/>
        <end position="60"/>
    </location>
</feature>
<evidence type="ECO:0000313" key="4">
    <source>
        <dbReference type="Proteomes" id="UP001500013"/>
    </source>
</evidence>
<comment type="caution">
    <text evidence="3">The sequence shown here is derived from an EMBL/GenBank/DDBJ whole genome shotgun (WGS) entry which is preliminary data.</text>
</comment>
<accession>A0ABP5DEV8</accession>
<dbReference type="EMBL" id="BAAAPU010000007">
    <property type="protein sequence ID" value="GAA1978855.1"/>
    <property type="molecule type" value="Genomic_DNA"/>
</dbReference>
<evidence type="ECO:0000256" key="1">
    <source>
        <dbReference type="SAM" id="MobiDB-lite"/>
    </source>
</evidence>
<sequence length="431" mass="43979">MSDVDPNLRDLLGERAAGVRVVAGLAERAIERDRSNRRRELGVAALAAGLVLAVAVPVGWASMGSGGNRPVPAGPTLSTRMPTSAPTSTPGQPTTPPRRSVTTSTTPTSIPTLRPTGAADAAQLAPATGAPTTATDAGYVADGVFHRGTTTIQLPQDLRTPSFVARLGDGLLVSGPQGWTVVRRDGRRGPVITASQQSPHVAADLQHVLLNDPGGTLIYADSTGKTLATLAPRSTDTGYYAAGLVGTTAYAARPDTGTSIAWDVATGRVTPVTGELSAVNAVTSTGIAYQKTDARPDGSNSCSALVDLASGRDLWRMCAPLRFLGFSDDGAYLIATGHVDGLSPWRFPSLVVIRASDGAIVLQGDPAKADPANGGVGAHLGGDERLTLQVGNGQSGTLQSCGLDGKCAVVGKAQQLPTDPATPGPYVVSTN</sequence>
<dbReference type="InterPro" id="IPR011048">
    <property type="entry name" value="Haem_d1_sf"/>
</dbReference>
<dbReference type="RefSeq" id="WP_344061142.1">
    <property type="nucleotide sequence ID" value="NZ_BAAAPU010000007.1"/>
</dbReference>
<organism evidence="3 4">
    <name type="scientific">Terrabacter lapilli</name>
    <dbReference type="NCBI Taxonomy" id="436231"/>
    <lineage>
        <taxon>Bacteria</taxon>
        <taxon>Bacillati</taxon>
        <taxon>Actinomycetota</taxon>
        <taxon>Actinomycetes</taxon>
        <taxon>Micrococcales</taxon>
        <taxon>Intrasporangiaceae</taxon>
        <taxon>Terrabacter</taxon>
    </lineage>
</organism>
<keyword evidence="2" id="KW-0472">Membrane</keyword>
<evidence type="ECO:0008006" key="5">
    <source>
        <dbReference type="Google" id="ProtNLM"/>
    </source>
</evidence>
<feature type="region of interest" description="Disordered" evidence="1">
    <location>
        <begin position="62"/>
        <end position="122"/>
    </location>
</feature>
<name>A0ABP5DEV8_9MICO</name>
<keyword evidence="2" id="KW-0812">Transmembrane</keyword>
<proteinExistence type="predicted"/>
<protein>
    <recommendedName>
        <fullName evidence="5">Pyrroloquinoline-quinone binding quinoprotein</fullName>
    </recommendedName>
</protein>
<keyword evidence="2" id="KW-1133">Transmembrane helix</keyword>
<feature type="compositionally biased region" description="Low complexity" evidence="1">
    <location>
        <begin position="82"/>
        <end position="122"/>
    </location>
</feature>
<gene>
    <name evidence="3" type="ORF">GCM10009817_19210</name>
</gene>
<reference evidence="4" key="1">
    <citation type="journal article" date="2019" name="Int. J. Syst. Evol. Microbiol.">
        <title>The Global Catalogue of Microorganisms (GCM) 10K type strain sequencing project: providing services to taxonomists for standard genome sequencing and annotation.</title>
        <authorList>
            <consortium name="The Broad Institute Genomics Platform"/>
            <consortium name="The Broad Institute Genome Sequencing Center for Infectious Disease"/>
            <person name="Wu L."/>
            <person name="Ma J."/>
        </authorList>
    </citation>
    <scope>NUCLEOTIDE SEQUENCE [LARGE SCALE GENOMIC DNA]</scope>
    <source>
        <strain evidence="4">JCM 15628</strain>
    </source>
</reference>
<keyword evidence="4" id="KW-1185">Reference proteome</keyword>
<evidence type="ECO:0000256" key="2">
    <source>
        <dbReference type="SAM" id="Phobius"/>
    </source>
</evidence>
<dbReference type="Proteomes" id="UP001500013">
    <property type="component" value="Unassembled WGS sequence"/>
</dbReference>
<dbReference type="SUPFAM" id="SSF51004">
    <property type="entry name" value="C-terminal (heme d1) domain of cytochrome cd1-nitrite reductase"/>
    <property type="match status" value="1"/>
</dbReference>
<evidence type="ECO:0000313" key="3">
    <source>
        <dbReference type="EMBL" id="GAA1978855.1"/>
    </source>
</evidence>